<dbReference type="InterPro" id="IPR041492">
    <property type="entry name" value="HAD_2"/>
</dbReference>
<name>A0A2T1KE74_9GAMM</name>
<comment type="caution">
    <text evidence="3">The sequence shown here is derived from an EMBL/GenBank/DDBJ whole genome shotgun (WGS) entry which is preliminary data.</text>
</comment>
<evidence type="ECO:0000313" key="4">
    <source>
        <dbReference type="Proteomes" id="UP000238385"/>
    </source>
</evidence>
<dbReference type="AlphaFoldDB" id="A0A2T1KE74"/>
<evidence type="ECO:0008006" key="5">
    <source>
        <dbReference type="Google" id="ProtNLM"/>
    </source>
</evidence>
<dbReference type="InterPro" id="IPR051540">
    <property type="entry name" value="S-2-haloacid_dehalogenase"/>
</dbReference>
<dbReference type="SUPFAM" id="SSF56784">
    <property type="entry name" value="HAD-like"/>
    <property type="match status" value="1"/>
</dbReference>
<dbReference type="RefSeq" id="WP_106672025.1">
    <property type="nucleotide sequence ID" value="NZ_BMFE01000001.1"/>
</dbReference>
<dbReference type="Proteomes" id="UP000238385">
    <property type="component" value="Unassembled WGS sequence"/>
</dbReference>
<evidence type="ECO:0000313" key="3">
    <source>
        <dbReference type="EMBL" id="PSF08063.1"/>
    </source>
</evidence>
<accession>A0A2T1KE74</accession>
<dbReference type="SFLD" id="SFLDG01129">
    <property type="entry name" value="C1.5:_HAD__Beta-PGM__Phosphata"/>
    <property type="match status" value="1"/>
</dbReference>
<gene>
    <name evidence="3" type="ORF">C7H08_11760</name>
</gene>
<keyword evidence="2" id="KW-0378">Hydrolase</keyword>
<dbReference type="EMBL" id="PXNN01000013">
    <property type="protein sequence ID" value="PSF08063.1"/>
    <property type="molecule type" value="Genomic_DNA"/>
</dbReference>
<evidence type="ECO:0000256" key="1">
    <source>
        <dbReference type="ARBA" id="ARBA00001946"/>
    </source>
</evidence>
<dbReference type="PANTHER" id="PTHR43316:SF3">
    <property type="entry name" value="HALOACID DEHALOGENASE, TYPE II (AFU_ORTHOLOGUE AFUA_2G07750)-RELATED"/>
    <property type="match status" value="1"/>
</dbReference>
<dbReference type="Gene3D" id="3.40.50.1000">
    <property type="entry name" value="HAD superfamily/HAD-like"/>
    <property type="match status" value="1"/>
</dbReference>
<dbReference type="NCBIfam" id="TIGR01549">
    <property type="entry name" value="HAD-SF-IA-v1"/>
    <property type="match status" value="1"/>
</dbReference>
<evidence type="ECO:0000256" key="2">
    <source>
        <dbReference type="ARBA" id="ARBA00022801"/>
    </source>
</evidence>
<dbReference type="SFLD" id="SFLDS00003">
    <property type="entry name" value="Haloacid_Dehalogenase"/>
    <property type="match status" value="1"/>
</dbReference>
<dbReference type="InterPro" id="IPR023214">
    <property type="entry name" value="HAD_sf"/>
</dbReference>
<proteinExistence type="predicted"/>
<dbReference type="OrthoDB" id="367448at2"/>
<dbReference type="Pfam" id="PF13419">
    <property type="entry name" value="HAD_2"/>
    <property type="match status" value="1"/>
</dbReference>
<protein>
    <recommendedName>
        <fullName evidence="5">HAD family hydrolase</fullName>
    </recommendedName>
</protein>
<keyword evidence="4" id="KW-1185">Reference proteome</keyword>
<dbReference type="InterPro" id="IPR006439">
    <property type="entry name" value="HAD-SF_hydro_IA"/>
</dbReference>
<comment type="cofactor">
    <cofactor evidence="1">
        <name>Mg(2+)</name>
        <dbReference type="ChEBI" id="CHEBI:18420"/>
    </cofactor>
</comment>
<dbReference type="NCBIfam" id="TIGR01509">
    <property type="entry name" value="HAD-SF-IA-v3"/>
    <property type="match status" value="1"/>
</dbReference>
<sequence>MPVVDDDVSSPPVLLFDVFKTLLLFDGDHVDDATFVHLASWLRYRQIAITPKALQRRYLSVTQAQLAAAPGQPPDVDVLVVWDAVLAELSVSQVRRRELVVELALVYRQITTRQIDVWPGTFEMLDACRGFRLAIASNTQRAYTEPELRMLGLWDYFERVIFSSDVKACKPDIAIFQRALVELDVAPGEVLYIGDNPYDDVLGAGRLGIPAILLERDTPAPPNVELPTPLARVADGDPGAVARLAKAHFGWPS</sequence>
<reference evidence="3 4" key="1">
    <citation type="submission" date="2018-03" db="EMBL/GenBank/DDBJ databases">
        <title>Marinobacter brunus sp. nov., a marine bacterium of Gamma-proteobacteria isolated from the surface seawater of the South China Sea.</title>
        <authorList>
            <person name="Cheng H."/>
            <person name="Wu Y.-H."/>
            <person name="Xamxidin M."/>
            <person name="Xu X.-W."/>
        </authorList>
    </citation>
    <scope>NUCLEOTIDE SEQUENCE [LARGE SCALE GENOMIC DNA]</scope>
    <source>
        <strain evidence="3 4">JCM 30472</strain>
    </source>
</reference>
<dbReference type="GO" id="GO:0016787">
    <property type="term" value="F:hydrolase activity"/>
    <property type="evidence" value="ECO:0007669"/>
    <property type="project" value="UniProtKB-KW"/>
</dbReference>
<dbReference type="InterPro" id="IPR036412">
    <property type="entry name" value="HAD-like_sf"/>
</dbReference>
<dbReference type="PRINTS" id="PR00413">
    <property type="entry name" value="HADHALOGNASE"/>
</dbReference>
<dbReference type="Gene3D" id="1.20.120.710">
    <property type="entry name" value="Haloacid dehalogenase hydrolase-like domain"/>
    <property type="match status" value="1"/>
</dbReference>
<organism evidence="3 4">
    <name type="scientific">Marinobacter halophilus</name>
    <dbReference type="NCBI Taxonomy" id="1323740"/>
    <lineage>
        <taxon>Bacteria</taxon>
        <taxon>Pseudomonadati</taxon>
        <taxon>Pseudomonadota</taxon>
        <taxon>Gammaproteobacteria</taxon>
        <taxon>Pseudomonadales</taxon>
        <taxon>Marinobacteraceae</taxon>
        <taxon>Marinobacter</taxon>
    </lineage>
</organism>
<dbReference type="PANTHER" id="PTHR43316">
    <property type="entry name" value="HYDROLASE, HALOACID DELAHOGENASE-RELATED"/>
    <property type="match status" value="1"/>
</dbReference>